<dbReference type="GO" id="GO:1990904">
    <property type="term" value="C:ribonucleoprotein complex"/>
    <property type="evidence" value="ECO:0007669"/>
    <property type="project" value="UniProtKB-KW"/>
</dbReference>
<evidence type="ECO:0000256" key="1">
    <source>
        <dbReference type="ARBA" id="ARBA00004173"/>
    </source>
</evidence>
<proteinExistence type="inferred from homology"/>
<evidence type="ECO:0000256" key="5">
    <source>
        <dbReference type="ARBA" id="ARBA00023128"/>
    </source>
</evidence>
<dbReference type="InterPro" id="IPR015797">
    <property type="entry name" value="NUDIX_hydrolase-like_dom_sf"/>
</dbReference>
<name>A0ABD2NIB7_9CUCU</name>
<comment type="similarity">
    <text evidence="2">Belongs to the mitochondrion-specific ribosomal protein mL46 family.</text>
</comment>
<keyword evidence="3" id="KW-0809">Transit peptide</keyword>
<keyword evidence="11" id="KW-1185">Reference proteome</keyword>
<evidence type="ECO:0000313" key="10">
    <source>
        <dbReference type="EMBL" id="KAL3278451.1"/>
    </source>
</evidence>
<comment type="subcellular location">
    <subcellularLocation>
        <location evidence="1">Mitochondrion</location>
    </subcellularLocation>
</comment>
<keyword evidence="4" id="KW-0689">Ribosomal protein</keyword>
<evidence type="ECO:0000313" key="11">
    <source>
        <dbReference type="Proteomes" id="UP001516400"/>
    </source>
</evidence>
<dbReference type="GO" id="GO:0005840">
    <property type="term" value="C:ribosome"/>
    <property type="evidence" value="ECO:0007669"/>
    <property type="project" value="UniProtKB-KW"/>
</dbReference>
<evidence type="ECO:0000256" key="4">
    <source>
        <dbReference type="ARBA" id="ARBA00022980"/>
    </source>
</evidence>
<dbReference type="EMBL" id="JABFTP020000103">
    <property type="protein sequence ID" value="KAL3278451.1"/>
    <property type="molecule type" value="Genomic_DNA"/>
</dbReference>
<sequence>MITLKATHIVNSFIKLNNKVNFSTGRNLREKWDIITAVCLERKPIIVPEMNKLEKEFSDYLANLELNNSLKNDFELRNEAEQKQLEILKSGAGDIDGEVTLKQTAQDLIDACREEAAKFKLASCTTADDKTNNIKSLNRKLSKHLVLLTNQKIGNKTYYLLPQGERQEGESLRQAAERILKDQCGDGLQALVYSNAPAGFYKYKYPKSVREKGSTGAKVFHHSVIYIMKINSANLENS</sequence>
<dbReference type="InterPro" id="IPR033650">
    <property type="entry name" value="Ribosomal_mL46_NUDIX"/>
</dbReference>
<keyword evidence="5" id="KW-0496">Mitochondrion</keyword>
<feature type="domain" description="Large ribosomal subunit protein mL46 N-terminal" evidence="9">
    <location>
        <begin position="32"/>
        <end position="120"/>
    </location>
</feature>
<protein>
    <recommendedName>
        <fullName evidence="7">Large ribosomal subunit protein mL46</fullName>
    </recommendedName>
    <alternativeName>
        <fullName evidence="8">39S ribosomal protein L46, mitochondrial</fullName>
    </alternativeName>
</protein>
<dbReference type="CDD" id="cd04661">
    <property type="entry name" value="NUDIX_MRP_L46"/>
    <property type="match status" value="1"/>
</dbReference>
<evidence type="ECO:0000256" key="8">
    <source>
        <dbReference type="ARBA" id="ARBA00035534"/>
    </source>
</evidence>
<evidence type="ECO:0000256" key="7">
    <source>
        <dbReference type="ARBA" id="ARBA00035190"/>
    </source>
</evidence>
<evidence type="ECO:0000259" key="9">
    <source>
        <dbReference type="Pfam" id="PF11788"/>
    </source>
</evidence>
<dbReference type="SUPFAM" id="SSF55811">
    <property type="entry name" value="Nudix"/>
    <property type="match status" value="1"/>
</dbReference>
<dbReference type="Proteomes" id="UP001516400">
    <property type="component" value="Unassembled WGS sequence"/>
</dbReference>
<evidence type="ECO:0000256" key="6">
    <source>
        <dbReference type="ARBA" id="ARBA00023274"/>
    </source>
</evidence>
<dbReference type="Pfam" id="PF11788">
    <property type="entry name" value="MRP-L46"/>
    <property type="match status" value="1"/>
</dbReference>
<evidence type="ECO:0000256" key="2">
    <source>
        <dbReference type="ARBA" id="ARBA00009070"/>
    </source>
</evidence>
<dbReference type="Gene3D" id="3.90.79.10">
    <property type="entry name" value="Nucleoside Triphosphate Pyrophosphohydrolase"/>
    <property type="match status" value="1"/>
</dbReference>
<gene>
    <name evidence="10" type="ORF">HHI36_013772</name>
</gene>
<dbReference type="InterPro" id="IPR021757">
    <property type="entry name" value="Ribosomal_mL46_N"/>
</dbReference>
<accession>A0ABD2NIB7</accession>
<dbReference type="PANTHER" id="PTHR13124:SF12">
    <property type="entry name" value="LARGE RIBOSOMAL SUBUNIT PROTEIN ML46"/>
    <property type="match status" value="1"/>
</dbReference>
<dbReference type="InterPro" id="IPR040008">
    <property type="entry name" value="Ribosomal_mL46"/>
</dbReference>
<evidence type="ECO:0000256" key="3">
    <source>
        <dbReference type="ARBA" id="ARBA00022946"/>
    </source>
</evidence>
<dbReference type="AlphaFoldDB" id="A0ABD2NIB7"/>
<organism evidence="10 11">
    <name type="scientific">Cryptolaemus montrouzieri</name>
    <dbReference type="NCBI Taxonomy" id="559131"/>
    <lineage>
        <taxon>Eukaryota</taxon>
        <taxon>Metazoa</taxon>
        <taxon>Ecdysozoa</taxon>
        <taxon>Arthropoda</taxon>
        <taxon>Hexapoda</taxon>
        <taxon>Insecta</taxon>
        <taxon>Pterygota</taxon>
        <taxon>Neoptera</taxon>
        <taxon>Endopterygota</taxon>
        <taxon>Coleoptera</taxon>
        <taxon>Polyphaga</taxon>
        <taxon>Cucujiformia</taxon>
        <taxon>Coccinelloidea</taxon>
        <taxon>Coccinellidae</taxon>
        <taxon>Scymninae</taxon>
        <taxon>Scymnini</taxon>
        <taxon>Cryptolaemus</taxon>
    </lineage>
</organism>
<dbReference type="PANTHER" id="PTHR13124">
    <property type="entry name" value="39S RIBOSOMAL PROTEIN L46, MITOCHONDRIAL PRECURSOR-RELATED"/>
    <property type="match status" value="1"/>
</dbReference>
<keyword evidence="6" id="KW-0687">Ribonucleoprotein</keyword>
<dbReference type="GO" id="GO:0005739">
    <property type="term" value="C:mitochondrion"/>
    <property type="evidence" value="ECO:0007669"/>
    <property type="project" value="UniProtKB-SubCell"/>
</dbReference>
<comment type="caution">
    <text evidence="10">The sequence shown here is derived from an EMBL/GenBank/DDBJ whole genome shotgun (WGS) entry which is preliminary data.</text>
</comment>
<reference evidence="10 11" key="1">
    <citation type="journal article" date="2021" name="BMC Biol.">
        <title>Horizontally acquired antibacterial genes associated with adaptive radiation of ladybird beetles.</title>
        <authorList>
            <person name="Li H.S."/>
            <person name="Tang X.F."/>
            <person name="Huang Y.H."/>
            <person name="Xu Z.Y."/>
            <person name="Chen M.L."/>
            <person name="Du X.Y."/>
            <person name="Qiu B.Y."/>
            <person name="Chen P.T."/>
            <person name="Zhang W."/>
            <person name="Slipinski A."/>
            <person name="Escalona H.E."/>
            <person name="Waterhouse R.M."/>
            <person name="Zwick A."/>
            <person name="Pang H."/>
        </authorList>
    </citation>
    <scope>NUCLEOTIDE SEQUENCE [LARGE SCALE GENOMIC DNA]</scope>
    <source>
        <strain evidence="10">SYSU2018</strain>
    </source>
</reference>